<name>A0AAN0M4D6_9RHOB</name>
<dbReference type="KEGG" id="yag:AABB28_03685"/>
<dbReference type="Pfam" id="PF02643">
    <property type="entry name" value="DUF192"/>
    <property type="match status" value="1"/>
</dbReference>
<sequence>MRFAGVAGWLIVAAQPVWAECADDRLTIKGDFGQATFSIDVADDARERAQGLMFVEEMPMLSGMLFIYERPQSVSFWMKNTLIPLDMLFASPTGEILRIHENAVPGDLTSISGGDGVQMVFEINGGLSARLGIAEGDAMQHPSFGTDAILPCGKNEDN</sequence>
<dbReference type="InterPro" id="IPR003795">
    <property type="entry name" value="DUF192"/>
</dbReference>
<dbReference type="AlphaFoldDB" id="A0AAN0M4D6"/>
<dbReference type="InterPro" id="IPR038695">
    <property type="entry name" value="Saro_0823-like_sf"/>
</dbReference>
<dbReference type="Proteomes" id="UP001451782">
    <property type="component" value="Chromosome"/>
</dbReference>
<accession>A0AAN0M4D6</accession>
<reference evidence="1 2" key="1">
    <citation type="submission" date="2024-04" db="EMBL/GenBank/DDBJ databases">
        <title>Phylogenomic analyses of a clade within the roseobacter group suggest taxonomic reassignments of species of the genera Aestuariivita, Citreicella, Loktanella, Nautella, Pelagibaca, Ruegeria, Thalassobius, Thiobacimonas and Tropicibacter, and the proposal o.</title>
        <authorList>
            <person name="Jeon C.O."/>
        </authorList>
    </citation>
    <scope>NUCLEOTIDE SEQUENCE [LARGE SCALE GENOMIC DNA]</scope>
    <source>
        <strain evidence="1 2">G8-12</strain>
    </source>
</reference>
<evidence type="ECO:0000313" key="2">
    <source>
        <dbReference type="Proteomes" id="UP001451782"/>
    </source>
</evidence>
<proteinExistence type="predicted"/>
<organism evidence="1 2">
    <name type="scientific">Yoonia algicola</name>
    <dbReference type="NCBI Taxonomy" id="3137368"/>
    <lineage>
        <taxon>Bacteria</taxon>
        <taxon>Pseudomonadati</taxon>
        <taxon>Pseudomonadota</taxon>
        <taxon>Alphaproteobacteria</taxon>
        <taxon>Rhodobacterales</taxon>
        <taxon>Paracoccaceae</taxon>
        <taxon>Yoonia</taxon>
    </lineage>
</organism>
<keyword evidence="2" id="KW-1185">Reference proteome</keyword>
<evidence type="ECO:0000313" key="1">
    <source>
        <dbReference type="EMBL" id="WZU64408.1"/>
    </source>
</evidence>
<dbReference type="PANTHER" id="PTHR37953">
    <property type="entry name" value="UPF0127 PROTEIN MJ1496"/>
    <property type="match status" value="1"/>
</dbReference>
<dbReference type="PANTHER" id="PTHR37953:SF1">
    <property type="entry name" value="UPF0127 PROTEIN MJ1496"/>
    <property type="match status" value="1"/>
</dbReference>
<protein>
    <submittedName>
        <fullName evidence="1">DUF192 domain-containing protein</fullName>
    </submittedName>
</protein>
<dbReference type="EMBL" id="CP151762">
    <property type="protein sequence ID" value="WZU64408.1"/>
    <property type="molecule type" value="Genomic_DNA"/>
</dbReference>
<dbReference type="RefSeq" id="WP_342070773.1">
    <property type="nucleotide sequence ID" value="NZ_CP151762.1"/>
</dbReference>
<dbReference type="Gene3D" id="2.60.120.1140">
    <property type="entry name" value="Protein of unknown function DUF192"/>
    <property type="match status" value="1"/>
</dbReference>
<gene>
    <name evidence="1" type="ORF">AABB28_03685</name>
</gene>